<accession>A0A5C0SD44</accession>
<dbReference type="CDD" id="cd05388">
    <property type="entry name" value="CobB_N"/>
    <property type="match status" value="1"/>
</dbReference>
<reference evidence="10 11" key="1">
    <citation type="submission" date="2019-07" db="EMBL/GenBank/DDBJ databases">
        <title>Complete genome of Crassaminicella thermophila SY095.</title>
        <authorList>
            <person name="Li X."/>
        </authorList>
    </citation>
    <scope>NUCLEOTIDE SEQUENCE [LARGE SCALE GENOMIC DNA]</scope>
    <source>
        <strain evidence="10 11">SY095</strain>
    </source>
</reference>
<dbReference type="NCBIfam" id="NF002204">
    <property type="entry name" value="PRK01077.1"/>
    <property type="match status" value="1"/>
</dbReference>
<feature type="domain" description="CobQ/CobB/MinD/ParA nucleotide binding" evidence="8">
    <location>
        <begin position="7"/>
        <end position="190"/>
    </location>
</feature>
<dbReference type="InterPro" id="IPR004484">
    <property type="entry name" value="CbiA/CobB_synth"/>
</dbReference>
<keyword evidence="2 7" id="KW-0436">Ligase</keyword>
<comment type="catalytic activity">
    <reaction evidence="7">
        <text>cob(II)yrinate + 2 L-glutamine + 2 ATP + 2 H2O = cob(II)yrinate a,c diamide + 2 L-glutamate + 2 ADP + 2 phosphate + 2 H(+)</text>
        <dbReference type="Rhea" id="RHEA:26289"/>
        <dbReference type="ChEBI" id="CHEBI:15377"/>
        <dbReference type="ChEBI" id="CHEBI:15378"/>
        <dbReference type="ChEBI" id="CHEBI:29985"/>
        <dbReference type="ChEBI" id="CHEBI:30616"/>
        <dbReference type="ChEBI" id="CHEBI:43474"/>
        <dbReference type="ChEBI" id="CHEBI:58359"/>
        <dbReference type="ChEBI" id="CHEBI:58537"/>
        <dbReference type="ChEBI" id="CHEBI:58894"/>
        <dbReference type="ChEBI" id="CHEBI:456216"/>
        <dbReference type="EC" id="6.3.5.11"/>
    </reaction>
</comment>
<keyword evidence="5 7" id="KW-0460">Magnesium</keyword>
<sequence length="467" mass="52704">MKFPRFVLAGTQSGVGKTTISIGIMAAFKKRGLNVQPFKVGPDYIDPAFHSFVTKNKSRNLDSWMIKPNIIMSLFLKNSLCKDISIVEGVMGLYDGYGTKKDEGSTAHVSKIIQAPVILIVDGKGMSSSAAAQVLGYKLYDECVDIKGIIINNISGDSHYNLLKESIERDTKIKCVGYLRSNAHIALESRHLGLIPSVELKGLEKKIEEIAEMVEETIDLDALIMIANEAKSIEYQPPKVKEIVKNINIGVALDKSFNFYYEDNLDLLKDLGANLIYFSPIEDEDLPENLHGLYIGGGFPEVFAKELEKNIKMREKIKEAIKNGIPTYAECGGFMYLSKAITTLEDEKYEMVGIFDTEAKMTKRLQRFGYVHVNIEKPCAIAKEKNHVKAHEFHRSMIDENTQNEYVYVVDKIRNGEKIKTWKCGLKKYNALGAYAHIHFYSNTGIAKDFIENCMLYRDRSSEKNEK</sequence>
<dbReference type="InterPro" id="IPR029062">
    <property type="entry name" value="Class_I_gatase-like"/>
</dbReference>
<gene>
    <name evidence="7" type="primary">cbiA</name>
    <name evidence="10" type="ORF">FQB35_05175</name>
</gene>
<dbReference type="GO" id="GO:0009236">
    <property type="term" value="P:cobalamin biosynthetic process"/>
    <property type="evidence" value="ECO:0007669"/>
    <property type="project" value="UniProtKB-UniRule"/>
</dbReference>
<dbReference type="Pfam" id="PF07685">
    <property type="entry name" value="GATase_3"/>
    <property type="match status" value="1"/>
</dbReference>
<dbReference type="PROSITE" id="PS51274">
    <property type="entry name" value="GATASE_COBBQ"/>
    <property type="match status" value="1"/>
</dbReference>
<evidence type="ECO:0000313" key="11">
    <source>
        <dbReference type="Proteomes" id="UP000324646"/>
    </source>
</evidence>
<dbReference type="CDD" id="cd03130">
    <property type="entry name" value="GATase1_CobB"/>
    <property type="match status" value="1"/>
</dbReference>
<comment type="miscellaneous">
    <text evidence="7">The a and c carboxylates of cobyrinate are activated for nucleophilic attack via formation of a phosphorylated intermediate by ATP. CbiA catalyzes first the amidation of the c-carboxylate, and then that of the a-carboxylate.</text>
</comment>
<dbReference type="RefSeq" id="WP_148808962.1">
    <property type="nucleotide sequence ID" value="NZ_CP042243.1"/>
</dbReference>
<dbReference type="SUPFAM" id="SSF52317">
    <property type="entry name" value="Class I glutamine amidotransferase-like"/>
    <property type="match status" value="1"/>
</dbReference>
<dbReference type="EMBL" id="CP042243">
    <property type="protein sequence ID" value="QEK11807.1"/>
    <property type="molecule type" value="Genomic_DNA"/>
</dbReference>
<evidence type="ECO:0000256" key="7">
    <source>
        <dbReference type="HAMAP-Rule" id="MF_00027"/>
    </source>
</evidence>
<dbReference type="OrthoDB" id="9764035at2"/>
<organism evidence="10 11">
    <name type="scientific">Crassaminicella thermophila</name>
    <dbReference type="NCBI Taxonomy" id="2599308"/>
    <lineage>
        <taxon>Bacteria</taxon>
        <taxon>Bacillati</taxon>
        <taxon>Bacillota</taxon>
        <taxon>Clostridia</taxon>
        <taxon>Eubacteriales</taxon>
        <taxon>Clostridiaceae</taxon>
        <taxon>Crassaminicella</taxon>
    </lineage>
</organism>
<evidence type="ECO:0000256" key="5">
    <source>
        <dbReference type="ARBA" id="ARBA00022842"/>
    </source>
</evidence>
<dbReference type="HAMAP" id="MF_00027">
    <property type="entry name" value="CobB_CbiA"/>
    <property type="match status" value="1"/>
</dbReference>
<dbReference type="AlphaFoldDB" id="A0A5C0SD44"/>
<dbReference type="PANTHER" id="PTHR43873:SF1">
    <property type="entry name" value="COBYRINATE A,C-DIAMIDE SYNTHASE"/>
    <property type="match status" value="1"/>
</dbReference>
<dbReference type="InterPro" id="IPR011698">
    <property type="entry name" value="GATase_3"/>
</dbReference>
<dbReference type="NCBIfam" id="TIGR00379">
    <property type="entry name" value="cobB"/>
    <property type="match status" value="1"/>
</dbReference>
<keyword evidence="7" id="KW-0169">Cobalamin biosynthesis</keyword>
<comment type="function">
    <text evidence="7">Catalyzes the ATP-dependent amidation of the two carboxylate groups at positions a and c of cobyrinate, using either L-glutamine or ammonia as the nitrogen source.</text>
</comment>
<comment type="cofactor">
    <cofactor evidence="1 7">
        <name>Mg(2+)</name>
        <dbReference type="ChEBI" id="CHEBI:18420"/>
    </cofactor>
</comment>
<dbReference type="InterPro" id="IPR002586">
    <property type="entry name" value="CobQ/CobB/MinD/ParA_Nub-bd_dom"/>
</dbReference>
<evidence type="ECO:0000259" key="9">
    <source>
        <dbReference type="Pfam" id="PF07685"/>
    </source>
</evidence>
<comment type="domain">
    <text evidence="7">Comprises of two domains. The C-terminal domain contains the binding site for glutamine and catalyzes the hydrolysis of this substrate to glutamate and ammonia. The N-terminal domain is anticipated to bind ATP and cobyrinate and catalyzes the ultimate synthesis of the diamide product. The ammonia produced via the glutaminase domain is probably translocated to the adjacent domain via a molecular tunnel, where it reacts with an activated intermediate.</text>
</comment>
<keyword evidence="4 7" id="KW-0067">ATP-binding</keyword>
<evidence type="ECO:0000256" key="3">
    <source>
        <dbReference type="ARBA" id="ARBA00022741"/>
    </source>
</evidence>
<dbReference type="InterPro" id="IPR027417">
    <property type="entry name" value="P-loop_NTPase"/>
</dbReference>
<comment type="similarity">
    <text evidence="7">Belongs to the CobB/CbiA family.</text>
</comment>
<evidence type="ECO:0000256" key="4">
    <source>
        <dbReference type="ARBA" id="ARBA00022840"/>
    </source>
</evidence>
<evidence type="ECO:0000256" key="2">
    <source>
        <dbReference type="ARBA" id="ARBA00022598"/>
    </source>
</evidence>
<keyword evidence="6 7" id="KW-0315">Glutamine amidotransferase</keyword>
<feature type="domain" description="CobB/CobQ-like glutamine amidotransferase" evidence="9">
    <location>
        <begin position="248"/>
        <end position="443"/>
    </location>
</feature>
<dbReference type="Gene3D" id="3.40.50.880">
    <property type="match status" value="1"/>
</dbReference>
<feature type="active site" description="Nucleophile" evidence="7">
    <location>
        <position position="331"/>
    </location>
</feature>
<evidence type="ECO:0000256" key="6">
    <source>
        <dbReference type="ARBA" id="ARBA00022962"/>
    </source>
</evidence>
<dbReference type="PANTHER" id="PTHR43873">
    <property type="entry name" value="COBYRINATE A,C-DIAMIDE SYNTHASE"/>
    <property type="match status" value="1"/>
</dbReference>
<feature type="site" description="Increases nucleophilicity of active site Cys" evidence="7">
    <location>
        <position position="437"/>
    </location>
</feature>
<keyword evidence="11" id="KW-1185">Reference proteome</keyword>
<dbReference type="Proteomes" id="UP000324646">
    <property type="component" value="Chromosome"/>
</dbReference>
<keyword evidence="3 7" id="KW-0547">Nucleotide-binding</keyword>
<dbReference type="KEGG" id="crs:FQB35_05175"/>
<evidence type="ECO:0000256" key="1">
    <source>
        <dbReference type="ARBA" id="ARBA00001946"/>
    </source>
</evidence>
<evidence type="ECO:0000259" key="8">
    <source>
        <dbReference type="Pfam" id="PF01656"/>
    </source>
</evidence>
<dbReference type="SUPFAM" id="SSF52540">
    <property type="entry name" value="P-loop containing nucleoside triphosphate hydrolases"/>
    <property type="match status" value="1"/>
</dbReference>
<dbReference type="UniPathway" id="UPA00148">
    <property type="reaction ID" value="UER00231"/>
</dbReference>
<dbReference type="GO" id="GO:0005524">
    <property type="term" value="F:ATP binding"/>
    <property type="evidence" value="ECO:0007669"/>
    <property type="project" value="UniProtKB-UniRule"/>
</dbReference>
<name>A0A5C0SD44_CRATE</name>
<dbReference type="Pfam" id="PF01656">
    <property type="entry name" value="CbiA"/>
    <property type="match status" value="1"/>
</dbReference>
<dbReference type="EC" id="6.3.5.11" evidence="7"/>
<protein>
    <recommendedName>
        <fullName evidence="7">Cobyrinate a,c-diamide synthase</fullName>
        <ecNumber evidence="7">6.3.5.11</ecNumber>
    </recommendedName>
    <alternativeName>
        <fullName evidence="7">Cobyrinic acid a,c-diamide synthetase</fullName>
    </alternativeName>
</protein>
<dbReference type="GO" id="GO:0042242">
    <property type="term" value="F:cobyrinic acid a,c-diamide synthase activity"/>
    <property type="evidence" value="ECO:0007669"/>
    <property type="project" value="UniProtKB-UniRule"/>
</dbReference>
<comment type="pathway">
    <text evidence="7">Cofactor biosynthesis; adenosylcobalamin biosynthesis; cob(II)yrinate a,c-diamide from sirohydrochlorin (anaerobic route): step 10/10.</text>
</comment>
<dbReference type="Gene3D" id="3.40.50.300">
    <property type="entry name" value="P-loop containing nucleotide triphosphate hydrolases"/>
    <property type="match status" value="2"/>
</dbReference>
<proteinExistence type="inferred from homology"/>
<evidence type="ECO:0000313" key="10">
    <source>
        <dbReference type="EMBL" id="QEK11807.1"/>
    </source>
</evidence>